<proteinExistence type="predicted"/>
<dbReference type="PANTHER" id="PTHR11319">
    <property type="entry name" value="G PROTEIN-COUPLED RECEPTOR-RELATED"/>
    <property type="match status" value="1"/>
</dbReference>
<sequence length="427" mass="46162">MPSWTRYASLWIGAVLVSPIALAQEFIVSHPGDSGPGSLAHAIDLANQQPGEDIIRFVSDLFKEPHTLILRHPLPDITDPLIIDGYIPERLWRPTGITLDAGKHFNLIRLKPDIDLTLRYLTLSNGKADKGGAIFSEGNLVLDSLLLMNNQATLGGAIFQQGGSLTLINSTLLDNHASEQGGALYSDQGKLTLTHNTIIANQAPQAAGLFRHGALQLSNNIVANNVPGKDAVCRSPTEPDSHANLIMQSDGCGTPRFQEDPRLDMLGYYNGPTRSLPLRGNSPVINQADNALSVDEKGEALEWDQRGNGDPRFAGGIADMGAFEKQAVIQLQVDTLSDDDLRRCTSLSEDCSLRGALALLNASKQLSTLTLDPQVFNGETTLQLLKPLPRVQRDATLHLKPGQSLRVNGHGGIQTREGVRFTIQPPP</sequence>
<accession>A0A6N7LPR1</accession>
<dbReference type="PANTHER" id="PTHR11319:SF35">
    <property type="entry name" value="OUTER MEMBRANE PROTEIN PMPC-RELATED"/>
    <property type="match status" value="1"/>
</dbReference>
<dbReference type="EMBL" id="WIRE01000001">
    <property type="protein sequence ID" value="MQX52187.1"/>
    <property type="molecule type" value="Genomic_DNA"/>
</dbReference>
<dbReference type="Proteomes" id="UP000469421">
    <property type="component" value="Unassembled WGS sequence"/>
</dbReference>
<dbReference type="InterPro" id="IPR011050">
    <property type="entry name" value="Pectin_lyase_fold/virulence"/>
</dbReference>
<comment type="caution">
    <text evidence="1">The sequence shown here is derived from an EMBL/GenBank/DDBJ whole genome shotgun (WGS) entry which is preliminary data.</text>
</comment>
<evidence type="ECO:0000313" key="1">
    <source>
        <dbReference type="EMBL" id="MQX52187.1"/>
    </source>
</evidence>
<keyword evidence="2" id="KW-1185">Reference proteome</keyword>
<dbReference type="RefSeq" id="WP_153498921.1">
    <property type="nucleotide sequence ID" value="NZ_WIRE01000001.1"/>
</dbReference>
<gene>
    <name evidence="1" type="ORF">GFN93_02940</name>
</gene>
<dbReference type="InterPro" id="IPR059226">
    <property type="entry name" value="Choice_anch_Q_dom"/>
</dbReference>
<dbReference type="Gene3D" id="2.160.20.10">
    <property type="entry name" value="Single-stranded right-handed beta-helix, Pectin lyase-like"/>
    <property type="match status" value="1"/>
</dbReference>
<name>A0A6N7LPR1_9GAMM</name>
<dbReference type="NCBIfam" id="NF041518">
    <property type="entry name" value="choice_anch_Q"/>
    <property type="match status" value="1"/>
</dbReference>
<dbReference type="SUPFAM" id="SSF51126">
    <property type="entry name" value="Pectin lyase-like"/>
    <property type="match status" value="1"/>
</dbReference>
<dbReference type="InterPro" id="IPR012334">
    <property type="entry name" value="Pectin_lyas_fold"/>
</dbReference>
<organism evidence="1 2">
    <name type="scientific">Alcanivorax sediminis</name>
    <dbReference type="NCBI Taxonomy" id="2663008"/>
    <lineage>
        <taxon>Bacteria</taxon>
        <taxon>Pseudomonadati</taxon>
        <taxon>Pseudomonadota</taxon>
        <taxon>Gammaproteobacteria</taxon>
        <taxon>Oceanospirillales</taxon>
        <taxon>Alcanivoracaceae</taxon>
        <taxon>Alcanivorax</taxon>
    </lineage>
</organism>
<reference evidence="1 2" key="1">
    <citation type="submission" date="2019-10" db="EMBL/GenBank/DDBJ databases">
        <title>Alcanivorax sp.PA15-N-34 draft genome sequence.</title>
        <authorList>
            <person name="Liao X."/>
            <person name="Shao Z."/>
        </authorList>
    </citation>
    <scope>NUCLEOTIDE SEQUENCE [LARGE SCALE GENOMIC DNA]</scope>
    <source>
        <strain evidence="1 2">PA15-N-34</strain>
    </source>
</reference>
<evidence type="ECO:0000313" key="2">
    <source>
        <dbReference type="Proteomes" id="UP000469421"/>
    </source>
</evidence>
<evidence type="ECO:0008006" key="3">
    <source>
        <dbReference type="Google" id="ProtNLM"/>
    </source>
</evidence>
<dbReference type="AlphaFoldDB" id="A0A6N7LPR1"/>
<protein>
    <recommendedName>
        <fullName evidence="3">Right handed beta helix domain-containing protein</fullName>
    </recommendedName>
</protein>